<evidence type="ECO:0000259" key="3">
    <source>
        <dbReference type="PROSITE" id="PS50110"/>
    </source>
</evidence>
<keyword evidence="2" id="KW-0812">Transmembrane</keyword>
<dbReference type="Gene3D" id="3.40.50.2300">
    <property type="match status" value="1"/>
</dbReference>
<reference evidence="5" key="1">
    <citation type="journal article" date="2019" name="Int. J. Syst. Evol. Microbiol.">
        <title>The Global Catalogue of Microorganisms (GCM) 10K type strain sequencing project: providing services to taxonomists for standard genome sequencing and annotation.</title>
        <authorList>
            <consortium name="The Broad Institute Genomics Platform"/>
            <consortium name="The Broad Institute Genome Sequencing Center for Infectious Disease"/>
            <person name="Wu L."/>
            <person name="Ma J."/>
        </authorList>
    </citation>
    <scope>NUCLEOTIDE SEQUENCE [LARGE SCALE GENOMIC DNA]</scope>
    <source>
        <strain evidence="5">JCM 17938</strain>
    </source>
</reference>
<dbReference type="InterPro" id="IPR011006">
    <property type="entry name" value="CheY-like_superfamily"/>
</dbReference>
<sequence>MYAKVLQVGYKARSAARRTVDPGTDEFADRALRFSRNPLGIIALFIVLIYGLAALVTTFASSLSSGERLPLIYFLIIFPVLILGVFAWLVSRHSNKLFAPSDFKDESNYVKVLSATASLAVASAQKDQNPSADDIRTIVSAVRESTRTTGQIAEAPYWRHHLLWVDDNPQFNTYERSAFEAIGLDVSISLSTDDALEKLESQRFAAIISDMGRREGPKEGYVLLDALRRHGNQTPFFIYTSSNALDHKLETLERGGQGCTAEAQDLFRMVMRAVVSR</sequence>
<evidence type="ECO:0000313" key="5">
    <source>
        <dbReference type="Proteomes" id="UP001500212"/>
    </source>
</evidence>
<dbReference type="PROSITE" id="PS50110">
    <property type="entry name" value="RESPONSE_REGULATORY"/>
    <property type="match status" value="1"/>
</dbReference>
<name>A0ABP8U054_9ACTN</name>
<evidence type="ECO:0000256" key="2">
    <source>
        <dbReference type="SAM" id="Phobius"/>
    </source>
</evidence>
<feature type="modified residue" description="4-aspartylphosphate" evidence="1">
    <location>
        <position position="210"/>
    </location>
</feature>
<dbReference type="CDD" id="cd00156">
    <property type="entry name" value="REC"/>
    <property type="match status" value="1"/>
</dbReference>
<feature type="transmembrane region" description="Helical" evidence="2">
    <location>
        <begin position="39"/>
        <end position="59"/>
    </location>
</feature>
<organism evidence="4 5">
    <name type="scientific">Actinoallomurus liliacearum</name>
    <dbReference type="NCBI Taxonomy" id="1080073"/>
    <lineage>
        <taxon>Bacteria</taxon>
        <taxon>Bacillati</taxon>
        <taxon>Actinomycetota</taxon>
        <taxon>Actinomycetes</taxon>
        <taxon>Streptosporangiales</taxon>
        <taxon>Thermomonosporaceae</taxon>
        <taxon>Actinoallomurus</taxon>
    </lineage>
</organism>
<keyword evidence="5" id="KW-1185">Reference proteome</keyword>
<keyword evidence="2" id="KW-0472">Membrane</keyword>
<keyword evidence="2" id="KW-1133">Transmembrane helix</keyword>
<comment type="caution">
    <text evidence="4">The sequence shown here is derived from an EMBL/GenBank/DDBJ whole genome shotgun (WGS) entry which is preliminary data.</text>
</comment>
<evidence type="ECO:0000256" key="1">
    <source>
        <dbReference type="PROSITE-ProRule" id="PRU00169"/>
    </source>
</evidence>
<evidence type="ECO:0000313" key="4">
    <source>
        <dbReference type="EMBL" id="GAA4618545.1"/>
    </source>
</evidence>
<dbReference type="InterPro" id="IPR001789">
    <property type="entry name" value="Sig_transdc_resp-reg_receiver"/>
</dbReference>
<protein>
    <recommendedName>
        <fullName evidence="3">Response regulatory domain-containing protein</fullName>
    </recommendedName>
</protein>
<feature type="domain" description="Response regulatory" evidence="3">
    <location>
        <begin position="161"/>
        <end position="277"/>
    </location>
</feature>
<dbReference type="EMBL" id="BAABHJ010000040">
    <property type="protein sequence ID" value="GAA4618545.1"/>
    <property type="molecule type" value="Genomic_DNA"/>
</dbReference>
<proteinExistence type="predicted"/>
<feature type="transmembrane region" description="Helical" evidence="2">
    <location>
        <begin position="71"/>
        <end position="90"/>
    </location>
</feature>
<gene>
    <name evidence="4" type="ORF">GCM10023195_83430</name>
</gene>
<accession>A0ABP8U054</accession>
<dbReference type="SUPFAM" id="SSF52172">
    <property type="entry name" value="CheY-like"/>
    <property type="match status" value="1"/>
</dbReference>
<keyword evidence="1" id="KW-0597">Phosphoprotein</keyword>
<dbReference type="Proteomes" id="UP001500212">
    <property type="component" value="Unassembled WGS sequence"/>
</dbReference>